<reference evidence="2" key="1">
    <citation type="submission" date="2016-07" db="EMBL/GenBank/DDBJ databases">
        <authorList>
            <person name="Bretaudeau A."/>
        </authorList>
    </citation>
    <scope>NUCLEOTIDE SEQUENCE</scope>
    <source>
        <strain evidence="2">Rice</strain>
        <tissue evidence="2">Whole body</tissue>
    </source>
</reference>
<evidence type="ECO:0000256" key="1">
    <source>
        <dbReference type="SAM" id="Phobius"/>
    </source>
</evidence>
<keyword evidence="1" id="KW-1133">Transmembrane helix</keyword>
<dbReference type="AlphaFoldDB" id="A0A2H1VD29"/>
<accession>A0A2H1VD29</accession>
<sequence>MPTTSKLQNITGSFNWKMSYVKRQWLRIAHQYCVRRWCEMTRSVCNTKLGLVWSPSSYIALVFATLVLCVIETVSSSSIGSGWFPGLNETDVEFDDNMRSNYYSLHLFTIAHPIYGNRLTPYYIGLIAQMVNCGCTCVTVTCASNYPFGDKSYQEHSGPKSTKKQLSYQTRFLGLHDSTSYSTSYQEHSGPGSTNNKLCYQIEWLELCEKLSDPVLANIWKRAVIDNGRDLFDVRIFIKI</sequence>
<organism evidence="2">
    <name type="scientific">Spodoptera frugiperda</name>
    <name type="common">Fall armyworm</name>
    <dbReference type="NCBI Taxonomy" id="7108"/>
    <lineage>
        <taxon>Eukaryota</taxon>
        <taxon>Metazoa</taxon>
        <taxon>Ecdysozoa</taxon>
        <taxon>Arthropoda</taxon>
        <taxon>Hexapoda</taxon>
        <taxon>Insecta</taxon>
        <taxon>Pterygota</taxon>
        <taxon>Neoptera</taxon>
        <taxon>Endopterygota</taxon>
        <taxon>Lepidoptera</taxon>
        <taxon>Glossata</taxon>
        <taxon>Ditrysia</taxon>
        <taxon>Noctuoidea</taxon>
        <taxon>Noctuidae</taxon>
        <taxon>Amphipyrinae</taxon>
        <taxon>Spodoptera</taxon>
    </lineage>
</organism>
<keyword evidence="1" id="KW-0472">Membrane</keyword>
<keyword evidence="1" id="KW-0812">Transmembrane</keyword>
<evidence type="ECO:0000313" key="2">
    <source>
        <dbReference type="EMBL" id="SOQ38725.1"/>
    </source>
</evidence>
<protein>
    <submittedName>
        <fullName evidence="2">SFRICE_014330</fullName>
    </submittedName>
</protein>
<dbReference type="EMBL" id="ODYU01001886">
    <property type="protein sequence ID" value="SOQ38725.1"/>
    <property type="molecule type" value="Genomic_DNA"/>
</dbReference>
<feature type="transmembrane region" description="Helical" evidence="1">
    <location>
        <begin position="56"/>
        <end position="74"/>
    </location>
</feature>
<proteinExistence type="predicted"/>
<name>A0A2H1VD29_SPOFR</name>
<gene>
    <name evidence="2" type="ORF">SFRICE_014330</name>
</gene>